<comment type="caution">
    <text evidence="1">The sequence shown here is derived from an EMBL/GenBank/DDBJ whole genome shotgun (WGS) entry which is preliminary data.</text>
</comment>
<dbReference type="Proteomes" id="UP001176883">
    <property type="component" value="Unassembled WGS sequence"/>
</dbReference>
<reference evidence="1" key="1">
    <citation type="submission" date="2023-07" db="EMBL/GenBank/DDBJ databases">
        <title>Two novel species in the genus Flavivirga.</title>
        <authorList>
            <person name="Kwon K."/>
        </authorList>
    </citation>
    <scope>NUCLEOTIDE SEQUENCE</scope>
    <source>
        <strain evidence="1">KCTC 52353</strain>
    </source>
</reference>
<name>A0ABT8WC81_9FLAO</name>
<keyword evidence="2" id="KW-1185">Reference proteome</keyword>
<accession>A0ABT8WC81</accession>
<sequence length="415" mass="49238">MYKNFKLKKYLLFLLISISFFKCKIDSRNTHKTVALSNNAKTLNFEINKNIFITSFDSIFKKEKLIKLETKPISLITNVYRVDYYNNNIYIIDSGTDYSVTCFDSKGTFKFKLKKIGRGPHEYTKIVYGAVNDYNGDIEIIANMGRDFIVYDSLGNFKERTKLPYTAKSFCSLKSKRYFYKGYVEQSENENTNFRVYSTNYTGKDIKKYLPYLVSKNPEAGSHYLYGFSKRKKGEYRFVEKYNDTVYKINSETFTPLYKINFVGYEDNKPDNFLYDSEKYGNQMKKAKELKIPSISNFQEYDSYITGKYTKIKNKKEYVYRFIYDKINKKIIQNRSMVPLSRRLNINTPELLPDFSMNGTPSCYIYPVDIDNYINDSRLNHYEDEKKRRHELTSYFEYDGNVDANPYILQYKPLK</sequence>
<dbReference type="Pfam" id="PF17170">
    <property type="entry name" value="DUF5128"/>
    <property type="match status" value="1"/>
</dbReference>
<protein>
    <submittedName>
        <fullName evidence="1">6-bladed beta-propeller</fullName>
    </submittedName>
</protein>
<gene>
    <name evidence="1" type="ORF">Q4Q35_13130</name>
</gene>
<proteinExistence type="predicted"/>
<dbReference type="EMBL" id="JAUOEK010000131">
    <property type="protein sequence ID" value="MDO5970754.1"/>
    <property type="molecule type" value="Genomic_DNA"/>
</dbReference>
<organism evidence="1 2">
    <name type="scientific">Flavivirga aquimarina</name>
    <dbReference type="NCBI Taxonomy" id="2027862"/>
    <lineage>
        <taxon>Bacteria</taxon>
        <taxon>Pseudomonadati</taxon>
        <taxon>Bacteroidota</taxon>
        <taxon>Flavobacteriia</taxon>
        <taxon>Flavobacteriales</taxon>
        <taxon>Flavobacteriaceae</taxon>
        <taxon>Flavivirga</taxon>
    </lineage>
</organism>
<evidence type="ECO:0000313" key="2">
    <source>
        <dbReference type="Proteomes" id="UP001176883"/>
    </source>
</evidence>
<evidence type="ECO:0000313" key="1">
    <source>
        <dbReference type="EMBL" id="MDO5970754.1"/>
    </source>
</evidence>
<dbReference type="RefSeq" id="WP_303278451.1">
    <property type="nucleotide sequence ID" value="NZ_JAUOEK010000131.1"/>
</dbReference>